<comment type="similarity">
    <text evidence="10 11">Belongs to the TonB-dependent receptor family.</text>
</comment>
<dbReference type="SMR" id="A0A2W1KIC1"/>
<dbReference type="AlphaFoldDB" id="A0A2W1KIC1"/>
<dbReference type="InterPro" id="IPR039426">
    <property type="entry name" value="TonB-dep_rcpt-like"/>
</dbReference>
<dbReference type="PANTHER" id="PTHR30069">
    <property type="entry name" value="TONB-DEPENDENT OUTER MEMBRANE RECEPTOR"/>
    <property type="match status" value="1"/>
</dbReference>
<evidence type="ECO:0000256" key="5">
    <source>
        <dbReference type="ARBA" id="ARBA00022729"/>
    </source>
</evidence>
<dbReference type="PROSITE" id="PS52016">
    <property type="entry name" value="TONB_DEPENDENT_REC_3"/>
    <property type="match status" value="1"/>
</dbReference>
<comment type="caution">
    <text evidence="15">The sequence shown here is derived from an EMBL/GenBank/DDBJ whole genome shotgun (WGS) entry which is preliminary data.</text>
</comment>
<keyword evidence="7 10" id="KW-0472">Membrane</keyword>
<evidence type="ECO:0000256" key="10">
    <source>
        <dbReference type="PROSITE-ProRule" id="PRU01360"/>
    </source>
</evidence>
<evidence type="ECO:0000313" key="16">
    <source>
        <dbReference type="Proteomes" id="UP000248886"/>
    </source>
</evidence>
<evidence type="ECO:0000256" key="1">
    <source>
        <dbReference type="ARBA" id="ARBA00004571"/>
    </source>
</evidence>
<accession>A0A2W1KIC1</accession>
<feature type="domain" description="TonB-dependent receptor-like beta-barrel" evidence="13">
    <location>
        <begin position="368"/>
        <end position="737"/>
    </location>
</feature>
<evidence type="ECO:0000256" key="11">
    <source>
        <dbReference type="RuleBase" id="RU003357"/>
    </source>
</evidence>
<evidence type="ECO:0000256" key="12">
    <source>
        <dbReference type="SAM" id="SignalP"/>
    </source>
</evidence>
<dbReference type="Gene3D" id="2.170.130.10">
    <property type="entry name" value="TonB-dependent receptor, plug domain"/>
    <property type="match status" value="1"/>
</dbReference>
<sequence>MNKSNKHLLRQSLLVATGLLGSSLLPVYAEVATPTPPPAKKVYKIKSVSKNLLRIVEKAALTQVKPVYGAETALIPQKFLEGQESTQNASTILSFVPGVNATSTNPIGVKTHISVRGFSQTQVGYTFDNLPIADLFNGGLSGGNNNYADLTNLIPVTLGETSGIRVTYGTPSPDINAVGAIGGNIDYLPKIPSAKRYESVFAGYGSFNTRSYGAEINTGANPGYGNLLLRFSSRQTAGYLDHSPDREYSYYAAYDLPQISPTSKWSVIFLLNKNQGATAARMPVALLQQYGPYYQWPLSVTYANGTAEHMMAIVQNKTLISSHAVFGFKGFYAFTNSNRLEYVNPSVNMPYNSFVTFYLNPAQTVCQYSGNDFAGNNSAACQAQTINGDNYHSYSYTTNTFGFNPSVEWLSHYVDLKVGGLGAFSLYHSQNYVYGSRNVPEVAGYNDLWNEHAWRLYGKLYAQAKIKPTRSLAITPGLKYETVSTHINDVPGYYYAVGASSGRSYGEVSPYAGIQYKPTKAVTLYANYAVGYKYPNITAFYAADSNATSTSPSTPVTIKPEQVNTYQFGVAYKHDGLDASISLYRSDFTHTFSSYYDTTTGLTYEYNIGSSSYQGINIATAYALDNYISIYGNYSLQDAHYTSNSSSAYGVATSIGEPRANTPTYLAGVGIEGHYMGTRARLYGNLVGPQYIEASTGAPTSISMPAYATMNFNLAHTFRIHRYGFKNVTFSLSGVNLLNSEASVLEKQFPYINNQPGNYLVAEPMMPRSFFGTVKIVF</sequence>
<feature type="signal peptide" evidence="12">
    <location>
        <begin position="1"/>
        <end position="29"/>
    </location>
</feature>
<dbReference type="GO" id="GO:0015344">
    <property type="term" value="F:siderophore uptake transmembrane transporter activity"/>
    <property type="evidence" value="ECO:0007669"/>
    <property type="project" value="TreeGrafter"/>
</dbReference>
<comment type="subcellular location">
    <subcellularLocation>
        <location evidence="1 10">Cell outer membrane</location>
        <topology evidence="1 10">Multi-pass membrane protein</topology>
    </subcellularLocation>
</comment>
<evidence type="ECO:0000313" key="15">
    <source>
        <dbReference type="EMBL" id="PZD82172.1"/>
    </source>
</evidence>
<keyword evidence="2 10" id="KW-0813">Transport</keyword>
<keyword evidence="6 11" id="KW-0798">TonB box</keyword>
<evidence type="ECO:0000259" key="13">
    <source>
        <dbReference type="Pfam" id="PF00593"/>
    </source>
</evidence>
<evidence type="ECO:0000256" key="2">
    <source>
        <dbReference type="ARBA" id="ARBA00022448"/>
    </source>
</evidence>
<dbReference type="Pfam" id="PF07715">
    <property type="entry name" value="Plug"/>
    <property type="match status" value="1"/>
</dbReference>
<protein>
    <submittedName>
        <fullName evidence="15">TonB-dependent receptor</fullName>
    </submittedName>
</protein>
<evidence type="ECO:0000256" key="7">
    <source>
        <dbReference type="ARBA" id="ARBA00023136"/>
    </source>
</evidence>
<dbReference type="GO" id="GO:0009279">
    <property type="term" value="C:cell outer membrane"/>
    <property type="evidence" value="ECO:0007669"/>
    <property type="project" value="UniProtKB-SubCell"/>
</dbReference>
<reference evidence="15 16" key="1">
    <citation type="submission" date="2018-06" db="EMBL/GenBank/DDBJ databases">
        <title>Draft sequence of Acidithiobacillus ferrooxidans CCM 4253.</title>
        <authorList>
            <person name="Moya-Beltran A."/>
            <person name="Castro M."/>
            <person name="Covarrubias P.C."/>
            <person name="Issotta F."/>
            <person name="Janiczek O."/>
            <person name="Mandl M."/>
            <person name="Kucera J."/>
            <person name="Quatrini R."/>
        </authorList>
    </citation>
    <scope>NUCLEOTIDE SEQUENCE [LARGE SCALE GENOMIC DNA]</scope>
    <source>
        <strain evidence="15 16">CCM 4253</strain>
    </source>
</reference>
<proteinExistence type="inferred from homology"/>
<evidence type="ECO:0000259" key="14">
    <source>
        <dbReference type="Pfam" id="PF07715"/>
    </source>
</evidence>
<dbReference type="PANTHER" id="PTHR30069:SF29">
    <property type="entry name" value="HEMOGLOBIN AND HEMOGLOBIN-HAPTOGLOBIN-BINDING PROTEIN 1-RELATED"/>
    <property type="match status" value="1"/>
</dbReference>
<dbReference type="OrthoDB" id="15609at2"/>
<dbReference type="RefSeq" id="WP_012536341.1">
    <property type="nucleotide sequence ID" value="NZ_AP025160.1"/>
</dbReference>
<feature type="chain" id="PRO_5016035301" evidence="12">
    <location>
        <begin position="30"/>
        <end position="778"/>
    </location>
</feature>
<evidence type="ECO:0000256" key="6">
    <source>
        <dbReference type="ARBA" id="ARBA00023077"/>
    </source>
</evidence>
<dbReference type="Pfam" id="PF00593">
    <property type="entry name" value="TonB_dep_Rec_b-barrel"/>
    <property type="match status" value="1"/>
</dbReference>
<dbReference type="InterPro" id="IPR037066">
    <property type="entry name" value="Plug_dom_sf"/>
</dbReference>
<dbReference type="GO" id="GO:0044718">
    <property type="term" value="P:siderophore transmembrane transport"/>
    <property type="evidence" value="ECO:0007669"/>
    <property type="project" value="TreeGrafter"/>
</dbReference>
<dbReference type="OMA" id="PERVNTY"/>
<dbReference type="InterPro" id="IPR012910">
    <property type="entry name" value="Plug_dom"/>
</dbReference>
<feature type="domain" description="TonB-dependent receptor plug" evidence="14">
    <location>
        <begin position="74"/>
        <end position="172"/>
    </location>
</feature>
<dbReference type="GeneID" id="65280107"/>
<dbReference type="EMBL" id="QKQP01000001">
    <property type="protein sequence ID" value="PZD82172.1"/>
    <property type="molecule type" value="Genomic_DNA"/>
</dbReference>
<evidence type="ECO:0000256" key="3">
    <source>
        <dbReference type="ARBA" id="ARBA00022452"/>
    </source>
</evidence>
<evidence type="ECO:0000256" key="9">
    <source>
        <dbReference type="ARBA" id="ARBA00023237"/>
    </source>
</evidence>
<evidence type="ECO:0000256" key="4">
    <source>
        <dbReference type="ARBA" id="ARBA00022692"/>
    </source>
</evidence>
<gene>
    <name evidence="15" type="ORF">DN052_03835</name>
</gene>
<evidence type="ECO:0000256" key="8">
    <source>
        <dbReference type="ARBA" id="ARBA00023170"/>
    </source>
</evidence>
<dbReference type="InterPro" id="IPR036942">
    <property type="entry name" value="Beta-barrel_TonB_sf"/>
</dbReference>
<dbReference type="Gene3D" id="2.40.170.20">
    <property type="entry name" value="TonB-dependent receptor, beta-barrel domain"/>
    <property type="match status" value="1"/>
</dbReference>
<dbReference type="InterPro" id="IPR000531">
    <property type="entry name" value="Beta-barrel_TonB"/>
</dbReference>
<name>A0A2W1KIC1_ACIFR</name>
<keyword evidence="4 10" id="KW-0812">Transmembrane</keyword>
<organism evidence="15 16">
    <name type="scientific">Acidithiobacillus ferrooxidans</name>
    <name type="common">Thiobacillus ferrooxidans</name>
    <dbReference type="NCBI Taxonomy" id="920"/>
    <lineage>
        <taxon>Bacteria</taxon>
        <taxon>Pseudomonadati</taxon>
        <taxon>Pseudomonadota</taxon>
        <taxon>Acidithiobacillia</taxon>
        <taxon>Acidithiobacillales</taxon>
        <taxon>Acidithiobacillaceae</taxon>
        <taxon>Acidithiobacillus</taxon>
    </lineage>
</organism>
<dbReference type="Proteomes" id="UP000248886">
    <property type="component" value="Unassembled WGS sequence"/>
</dbReference>
<keyword evidence="3 10" id="KW-1134">Transmembrane beta strand</keyword>
<keyword evidence="9 10" id="KW-0998">Cell outer membrane</keyword>
<keyword evidence="8 15" id="KW-0675">Receptor</keyword>
<dbReference type="SUPFAM" id="SSF56935">
    <property type="entry name" value="Porins"/>
    <property type="match status" value="1"/>
</dbReference>
<keyword evidence="5 12" id="KW-0732">Signal</keyword>